<feature type="transmembrane region" description="Helical" evidence="5">
    <location>
        <begin position="10"/>
        <end position="27"/>
    </location>
</feature>
<dbReference type="InterPro" id="IPR051533">
    <property type="entry name" value="WaaL-like"/>
</dbReference>
<accession>A0A1F5T1T0</accession>
<feature type="transmembrane region" description="Helical" evidence="5">
    <location>
        <begin position="174"/>
        <end position="193"/>
    </location>
</feature>
<evidence type="ECO:0000256" key="1">
    <source>
        <dbReference type="ARBA" id="ARBA00004141"/>
    </source>
</evidence>
<evidence type="ECO:0000256" key="2">
    <source>
        <dbReference type="ARBA" id="ARBA00022692"/>
    </source>
</evidence>
<dbReference type="Pfam" id="PF04932">
    <property type="entry name" value="Wzy_C"/>
    <property type="match status" value="1"/>
</dbReference>
<keyword evidence="4 5" id="KW-0472">Membrane</keyword>
<feature type="domain" description="O-antigen ligase-related" evidence="6">
    <location>
        <begin position="263"/>
        <end position="425"/>
    </location>
</feature>
<dbReference type="AlphaFoldDB" id="A0A1F5T1T0"/>
<evidence type="ECO:0000313" key="7">
    <source>
        <dbReference type="EMBL" id="OGF32421.1"/>
    </source>
</evidence>
<reference evidence="7 8" key="1">
    <citation type="journal article" date="2016" name="Nat. Commun.">
        <title>Thousands of microbial genomes shed light on interconnected biogeochemical processes in an aquifer system.</title>
        <authorList>
            <person name="Anantharaman K."/>
            <person name="Brown C.T."/>
            <person name="Hug L.A."/>
            <person name="Sharon I."/>
            <person name="Castelle C.J."/>
            <person name="Probst A.J."/>
            <person name="Thomas B.C."/>
            <person name="Singh A."/>
            <person name="Wilkins M.J."/>
            <person name="Karaoz U."/>
            <person name="Brodie E.L."/>
            <person name="Williams K.H."/>
            <person name="Hubbard S.S."/>
            <person name="Banfield J.F."/>
        </authorList>
    </citation>
    <scope>NUCLEOTIDE SEQUENCE [LARGE SCALE GENOMIC DNA]</scope>
</reference>
<evidence type="ECO:0000256" key="5">
    <source>
        <dbReference type="SAM" id="Phobius"/>
    </source>
</evidence>
<evidence type="ECO:0000256" key="4">
    <source>
        <dbReference type="ARBA" id="ARBA00023136"/>
    </source>
</evidence>
<feature type="transmembrane region" description="Helical" evidence="5">
    <location>
        <begin position="85"/>
        <end position="102"/>
    </location>
</feature>
<feature type="transmembrane region" description="Helical" evidence="5">
    <location>
        <begin position="114"/>
        <end position="134"/>
    </location>
</feature>
<dbReference type="Proteomes" id="UP000179001">
    <property type="component" value="Unassembled WGS sequence"/>
</dbReference>
<feature type="transmembrane region" description="Helical" evidence="5">
    <location>
        <begin position="451"/>
        <end position="471"/>
    </location>
</feature>
<comment type="caution">
    <text evidence="7">The sequence shown here is derived from an EMBL/GenBank/DDBJ whole genome shotgun (WGS) entry which is preliminary data.</text>
</comment>
<dbReference type="EMBL" id="MFGJ01000006">
    <property type="protein sequence ID" value="OGF32421.1"/>
    <property type="molecule type" value="Genomic_DNA"/>
</dbReference>
<feature type="transmembrane region" description="Helical" evidence="5">
    <location>
        <begin position="280"/>
        <end position="296"/>
    </location>
</feature>
<sequence length="499" mass="56485">MIEINLFKKYFVWTLIAVLVIEILSFIGHQVALLDWIVFFIIIIATFCLTLFQLKFGMLIALTELIIGSKGHLFSIDFLNFTVSIRMGLFAVIFLAWLITIFRQKNSRVFSNFSFVPLTAVFIIIVLNLINALANHNSLSFIFQDINAWFYFAYVGIFIDAIKDKNILHQVWQVVLASITWLGIESLALLYYFSHNFSQVEVVYKWIRDTGVGEITLLSGNVFRVFSQSHIYALIGLFIVFVYLYFNGQKGLKKPVPWYLSLIVILSLSTTILSLSRSNWLGLAVAGIGLIIFVLAKFRVKLLELGKMLVLSIIMLSASLVLILGTVYFPIPTPPDIDAQDMLKQRLQLDESAVSSRWSQLPVLESAILNHPIIGSGWGSSITYKSADPRIVEQTKDGMYTTFAFEWGWLDMVLKTGLLGLVVYIWLLITIWLKGLAVFNQLQSLPEKSLIAGLLIGLVALVTTHTFSPYLNHPLGIGYLLLMIGVFSFYQYNVRLLSE</sequence>
<dbReference type="GO" id="GO:0016020">
    <property type="term" value="C:membrane"/>
    <property type="evidence" value="ECO:0007669"/>
    <property type="project" value="UniProtKB-SubCell"/>
</dbReference>
<feature type="transmembrane region" description="Helical" evidence="5">
    <location>
        <begin position="477"/>
        <end position="494"/>
    </location>
</feature>
<feature type="transmembrane region" description="Helical" evidence="5">
    <location>
        <begin position="308"/>
        <end position="331"/>
    </location>
</feature>
<protein>
    <recommendedName>
        <fullName evidence="6">O-antigen ligase-related domain-containing protein</fullName>
    </recommendedName>
</protein>
<dbReference type="STRING" id="1798002.A2478_03820"/>
<feature type="transmembrane region" description="Helical" evidence="5">
    <location>
        <begin position="258"/>
        <end position="274"/>
    </location>
</feature>
<name>A0A1F5T1T0_9BACT</name>
<gene>
    <name evidence="7" type="ORF">A2478_03820</name>
</gene>
<feature type="transmembrane region" description="Helical" evidence="5">
    <location>
        <begin position="33"/>
        <end position="52"/>
    </location>
</feature>
<keyword evidence="3 5" id="KW-1133">Transmembrane helix</keyword>
<dbReference type="PANTHER" id="PTHR37422">
    <property type="entry name" value="TEICHURONIC ACID BIOSYNTHESIS PROTEIN TUAE"/>
    <property type="match status" value="1"/>
</dbReference>
<keyword evidence="2 5" id="KW-0812">Transmembrane</keyword>
<feature type="transmembrane region" description="Helical" evidence="5">
    <location>
        <begin position="146"/>
        <end position="162"/>
    </location>
</feature>
<evidence type="ECO:0000313" key="8">
    <source>
        <dbReference type="Proteomes" id="UP000179001"/>
    </source>
</evidence>
<proteinExistence type="predicted"/>
<feature type="transmembrane region" description="Helical" evidence="5">
    <location>
        <begin position="417"/>
        <end position="439"/>
    </location>
</feature>
<evidence type="ECO:0000259" key="6">
    <source>
        <dbReference type="Pfam" id="PF04932"/>
    </source>
</evidence>
<dbReference type="InterPro" id="IPR007016">
    <property type="entry name" value="O-antigen_ligase-rel_domated"/>
</dbReference>
<comment type="subcellular location">
    <subcellularLocation>
        <location evidence="1">Membrane</location>
        <topology evidence="1">Multi-pass membrane protein</topology>
    </subcellularLocation>
</comment>
<dbReference type="PANTHER" id="PTHR37422:SF13">
    <property type="entry name" value="LIPOPOLYSACCHARIDE BIOSYNTHESIS PROTEIN PA4999-RELATED"/>
    <property type="match status" value="1"/>
</dbReference>
<feature type="transmembrane region" description="Helical" evidence="5">
    <location>
        <begin position="229"/>
        <end position="246"/>
    </location>
</feature>
<evidence type="ECO:0000256" key="3">
    <source>
        <dbReference type="ARBA" id="ARBA00022989"/>
    </source>
</evidence>
<organism evidence="7 8">
    <name type="scientific">Candidatus Falkowbacteria bacterium RIFOXYC2_FULL_36_12</name>
    <dbReference type="NCBI Taxonomy" id="1798002"/>
    <lineage>
        <taxon>Bacteria</taxon>
        <taxon>Candidatus Falkowiibacteriota</taxon>
    </lineage>
</organism>